<feature type="domain" description="Dyp-type peroxidase C-terminal" evidence="9">
    <location>
        <begin position="153"/>
        <end position="311"/>
    </location>
</feature>
<evidence type="ECO:0000256" key="5">
    <source>
        <dbReference type="ARBA" id="ARBA00023004"/>
    </source>
</evidence>
<evidence type="ECO:0000259" key="9">
    <source>
        <dbReference type="Pfam" id="PF20628"/>
    </source>
</evidence>
<reference evidence="10 11" key="1">
    <citation type="submission" date="2023-12" db="EMBL/GenBank/DDBJ databases">
        <title>Streptomyces sp. V4-01.</title>
        <authorList>
            <person name="Somphong A."/>
            <person name="Phongsopitanun W."/>
        </authorList>
    </citation>
    <scope>NUCLEOTIDE SEQUENCE [LARGE SCALE GENOMIC DNA]</scope>
    <source>
        <strain evidence="10 11">V4-01</strain>
    </source>
</reference>
<feature type="region of interest" description="Disordered" evidence="7">
    <location>
        <begin position="318"/>
        <end position="358"/>
    </location>
</feature>
<evidence type="ECO:0000256" key="6">
    <source>
        <dbReference type="ARBA" id="ARBA00025737"/>
    </source>
</evidence>
<evidence type="ECO:0000256" key="2">
    <source>
        <dbReference type="ARBA" id="ARBA00022559"/>
    </source>
</evidence>
<dbReference type="InterPro" id="IPR006314">
    <property type="entry name" value="Dyp_peroxidase"/>
</dbReference>
<proteinExistence type="inferred from homology"/>
<sequence length="358" mass="37530">MGPGAAPGAASAAPRPDPEPQPVLSPLTTAAIFLVVTVDPGGEDTVRDLLEDLPGLTRAVGFGSPDGALSCVAGVGSDAWDRLFAAPRPAGLHPFRALDGPRHRAPATPGDLLFHLRAGRLDLCFGLAAEIMTRLRTAVTVRDEVQGFTYQDVRDLLGFVDGTENPVGAAARAAVLIGEEDPAHAGGSYVIVQKYLHDLDAWNALPVEAQERIIGRTKSGNVERDDEGSHVTLNTITGPDGAERQILRDNMPFGSPGRGEFGTYFIGYARTPEVTEEMLRNMFLGVPPTSHDPILDFSTALTGTLFYVPPAGFLDDLPPLPAAATAPAAAAPAADPSPAEDREPDGSLGIGGLNPQNR</sequence>
<feature type="region of interest" description="Disordered" evidence="7">
    <location>
        <begin position="1"/>
        <end position="24"/>
    </location>
</feature>
<comment type="caution">
    <text evidence="10">The sequence shown here is derived from an EMBL/GenBank/DDBJ whole genome shotgun (WGS) entry which is preliminary data.</text>
</comment>
<evidence type="ECO:0000256" key="4">
    <source>
        <dbReference type="ARBA" id="ARBA00023002"/>
    </source>
</evidence>
<name>A0ABU7P5S4_9ACTN</name>
<dbReference type="PANTHER" id="PTHR30521">
    <property type="entry name" value="DEFERROCHELATASE/PEROXIDASE"/>
    <property type="match status" value="1"/>
</dbReference>
<dbReference type="InterPro" id="IPR048328">
    <property type="entry name" value="Dyp_perox_C"/>
</dbReference>
<accession>A0ABU7P5S4</accession>
<keyword evidence="5" id="KW-0408">Iron</keyword>
<dbReference type="Proteomes" id="UP001344658">
    <property type="component" value="Unassembled WGS sequence"/>
</dbReference>
<evidence type="ECO:0000313" key="11">
    <source>
        <dbReference type="Proteomes" id="UP001344658"/>
    </source>
</evidence>
<keyword evidence="4" id="KW-0560">Oxidoreductase</keyword>
<gene>
    <name evidence="10" type="ORF">V2S66_04105</name>
</gene>
<dbReference type="Pfam" id="PF04261">
    <property type="entry name" value="Dyp_perox_N"/>
    <property type="match status" value="1"/>
</dbReference>
<evidence type="ECO:0000256" key="1">
    <source>
        <dbReference type="ARBA" id="ARBA00001970"/>
    </source>
</evidence>
<dbReference type="GO" id="GO:0004601">
    <property type="term" value="F:peroxidase activity"/>
    <property type="evidence" value="ECO:0007669"/>
    <property type="project" value="UniProtKB-KW"/>
</dbReference>
<dbReference type="PROSITE" id="PS51404">
    <property type="entry name" value="DYP_PEROXIDASE"/>
    <property type="match status" value="1"/>
</dbReference>
<evidence type="ECO:0000256" key="7">
    <source>
        <dbReference type="SAM" id="MobiDB-lite"/>
    </source>
</evidence>
<organism evidence="10 11">
    <name type="scientific">Actinacidiphila polyblastidii</name>
    <dbReference type="NCBI Taxonomy" id="3110430"/>
    <lineage>
        <taxon>Bacteria</taxon>
        <taxon>Bacillati</taxon>
        <taxon>Actinomycetota</taxon>
        <taxon>Actinomycetes</taxon>
        <taxon>Kitasatosporales</taxon>
        <taxon>Streptomycetaceae</taxon>
        <taxon>Actinacidiphila</taxon>
    </lineage>
</organism>
<keyword evidence="2 10" id="KW-0575">Peroxidase</keyword>
<evidence type="ECO:0000256" key="3">
    <source>
        <dbReference type="ARBA" id="ARBA00022723"/>
    </source>
</evidence>
<dbReference type="RefSeq" id="WP_330793235.1">
    <property type="nucleotide sequence ID" value="NZ_JAZEWV010000002.1"/>
</dbReference>
<dbReference type="InterPro" id="IPR011008">
    <property type="entry name" value="Dimeric_a/b-barrel"/>
</dbReference>
<dbReference type="Pfam" id="PF20628">
    <property type="entry name" value="Dyp_perox_C"/>
    <property type="match status" value="1"/>
</dbReference>
<dbReference type="NCBIfam" id="TIGR01413">
    <property type="entry name" value="Dyp_perox_fam"/>
    <property type="match status" value="1"/>
</dbReference>
<evidence type="ECO:0000313" key="10">
    <source>
        <dbReference type="EMBL" id="MEE4541151.1"/>
    </source>
</evidence>
<dbReference type="SUPFAM" id="SSF54909">
    <property type="entry name" value="Dimeric alpha+beta barrel"/>
    <property type="match status" value="1"/>
</dbReference>
<feature type="domain" description="Dyp-type peroxidase N-terminal" evidence="8">
    <location>
        <begin position="21"/>
        <end position="148"/>
    </location>
</feature>
<dbReference type="EMBL" id="JAZEWV010000002">
    <property type="protein sequence ID" value="MEE4541151.1"/>
    <property type="molecule type" value="Genomic_DNA"/>
</dbReference>
<comment type="cofactor">
    <cofactor evidence="1">
        <name>heme b</name>
        <dbReference type="ChEBI" id="CHEBI:60344"/>
    </cofactor>
</comment>
<keyword evidence="11" id="KW-1185">Reference proteome</keyword>
<feature type="compositionally biased region" description="Low complexity" evidence="7">
    <location>
        <begin position="318"/>
        <end position="337"/>
    </location>
</feature>
<protein>
    <submittedName>
        <fullName evidence="10">Dyp-type peroxidase</fullName>
    </submittedName>
</protein>
<comment type="similarity">
    <text evidence="6">Belongs to the DyP-type peroxidase family.</text>
</comment>
<feature type="compositionally biased region" description="Low complexity" evidence="7">
    <location>
        <begin position="1"/>
        <end position="14"/>
    </location>
</feature>
<dbReference type="InterPro" id="IPR048327">
    <property type="entry name" value="Dyp_perox_N"/>
</dbReference>
<dbReference type="PANTHER" id="PTHR30521:SF0">
    <property type="entry name" value="DYP-TYPE PEROXIDASE FAMILY PROTEIN"/>
    <property type="match status" value="1"/>
</dbReference>
<evidence type="ECO:0000259" key="8">
    <source>
        <dbReference type="Pfam" id="PF04261"/>
    </source>
</evidence>
<keyword evidence="3" id="KW-0479">Metal-binding</keyword>